<dbReference type="EMBL" id="QEOB01000035">
    <property type="protein sequence ID" value="PVX70704.1"/>
    <property type="molecule type" value="Genomic_DNA"/>
</dbReference>
<proteinExistence type="predicted"/>
<accession>A0ABX5KAX0</accession>
<gene>
    <name evidence="1" type="ORF">C7402_1358</name>
</gene>
<comment type="caution">
    <text evidence="1">The sequence shown here is derived from an EMBL/GenBank/DDBJ whole genome shotgun (WGS) entry which is preliminary data.</text>
</comment>
<protein>
    <submittedName>
        <fullName evidence="1">Uncharacterized protein</fullName>
    </submittedName>
</protein>
<sequence length="47" mass="5029">MTRLSSSFRAFASGHDADTLHLKAAPPLIAGSRQWAGALRPTNSIYS</sequence>
<keyword evidence="2" id="KW-1185">Reference proteome</keyword>
<evidence type="ECO:0000313" key="1">
    <source>
        <dbReference type="EMBL" id="PVX70704.1"/>
    </source>
</evidence>
<evidence type="ECO:0000313" key="2">
    <source>
        <dbReference type="Proteomes" id="UP000245712"/>
    </source>
</evidence>
<organism evidence="1 2">
    <name type="scientific">Paraburkholderia unamae</name>
    <dbReference type="NCBI Taxonomy" id="219649"/>
    <lineage>
        <taxon>Bacteria</taxon>
        <taxon>Pseudomonadati</taxon>
        <taxon>Pseudomonadota</taxon>
        <taxon>Betaproteobacteria</taxon>
        <taxon>Burkholderiales</taxon>
        <taxon>Burkholderiaceae</taxon>
        <taxon>Paraburkholderia</taxon>
    </lineage>
</organism>
<reference evidence="1 2" key="1">
    <citation type="submission" date="2018-05" db="EMBL/GenBank/DDBJ databases">
        <title>Genomic Encyclopedia of Type Strains, Phase IV (KMG-V): Genome sequencing to study the core and pangenomes of soil and plant-associated prokaryotes.</title>
        <authorList>
            <person name="Whitman W."/>
        </authorList>
    </citation>
    <scope>NUCLEOTIDE SEQUENCE [LARGE SCALE GENOMIC DNA]</scope>
    <source>
        <strain evidence="1 2">SCZa-39</strain>
    </source>
</reference>
<dbReference type="Proteomes" id="UP000245712">
    <property type="component" value="Unassembled WGS sequence"/>
</dbReference>
<name>A0ABX5KAX0_9BURK</name>